<reference evidence="2 3" key="3">
    <citation type="journal article" date="2011" name="Nat. Chem. Biol.">
        <title>Reveromycin A biosynthesis uses RevG and RevJ for stereospecific spiroacetal formation.</title>
        <authorList>
            <person name="Takahashi S."/>
            <person name="Toyoda A."/>
            <person name="Sekiyama Y."/>
            <person name="Takagi H."/>
            <person name="Nogawa T."/>
            <person name="Uramoto M."/>
            <person name="Suzuki R."/>
            <person name="Koshino H."/>
            <person name="Kumano T."/>
            <person name="Panthee S."/>
            <person name="Dairi T."/>
            <person name="Ishikawa J."/>
            <person name="Ikeda H."/>
            <person name="Sakaki Y."/>
            <person name="Osada H."/>
        </authorList>
    </citation>
    <scope>NUCLEOTIDE SEQUENCE [LARGE SCALE GENOMIC DNA]</scope>
    <source>
        <strain evidence="2 3">SN-593</strain>
    </source>
</reference>
<reference evidence="2 3" key="4">
    <citation type="journal article" date="2020" name="Sci. Rep.">
        <title>beta-carboline chemical signals induce reveromycin production through a LuxR family regulator in Streptomyces sp. SN-593.</title>
        <authorList>
            <person name="Panthee S."/>
            <person name="Kito N."/>
            <person name="Hayashi T."/>
            <person name="Shimizu T."/>
            <person name="Ishikawa J."/>
            <person name="Hamamoto H."/>
            <person name="Osada H."/>
            <person name="Takahashi S."/>
        </authorList>
    </citation>
    <scope>NUCLEOTIDE SEQUENCE [LARGE SCALE GENOMIC DNA]</scope>
    <source>
        <strain evidence="2 3">SN-593</strain>
    </source>
</reference>
<gene>
    <name evidence="2" type="ORF">RVR_10570</name>
    <name evidence="1" type="ORF">RVR_7701</name>
</gene>
<organism evidence="2 3">
    <name type="scientific">Actinacidiphila reveromycinica</name>
    <dbReference type="NCBI Taxonomy" id="659352"/>
    <lineage>
        <taxon>Bacteria</taxon>
        <taxon>Bacillati</taxon>
        <taxon>Actinomycetota</taxon>
        <taxon>Actinomycetes</taxon>
        <taxon>Kitasatosporales</taxon>
        <taxon>Streptomycetaceae</taxon>
        <taxon>Actinacidiphila</taxon>
    </lineage>
</organism>
<dbReference type="EMBL" id="AP018365">
    <property type="protein sequence ID" value="BBB00571.1"/>
    <property type="molecule type" value="Genomic_DNA"/>
</dbReference>
<dbReference type="KEGG" id="arev:RVR_10570"/>
<dbReference type="AlphaFoldDB" id="A0A7U3UXX3"/>
<dbReference type="Proteomes" id="UP000595703">
    <property type="component" value="Chromosome"/>
</dbReference>
<evidence type="ECO:0000313" key="3">
    <source>
        <dbReference type="Proteomes" id="UP000595703"/>
    </source>
</evidence>
<reference evidence="2 3" key="1">
    <citation type="journal article" date="2010" name="J. Bacteriol.">
        <title>Biochemical characterization of a novel indole prenyltransferase from Streptomyces sp. SN-593.</title>
        <authorList>
            <person name="Takahashi S."/>
            <person name="Takagi H."/>
            <person name="Toyoda A."/>
            <person name="Uramoto M."/>
            <person name="Nogawa T."/>
            <person name="Ueki M."/>
            <person name="Sakaki Y."/>
            <person name="Osada H."/>
        </authorList>
    </citation>
    <scope>NUCLEOTIDE SEQUENCE [LARGE SCALE GENOMIC DNA]</scope>
    <source>
        <strain evidence="2 3">SN-593</strain>
    </source>
</reference>
<dbReference type="RefSeq" id="WP_272933113.1">
    <property type="nucleotide sequence ID" value="NZ_AP018365.1"/>
</dbReference>
<sequence length="40" mass="4460">MHCTPAELDEQPAVRLDWLLAVDDTVARARANLEKRAARG</sequence>
<keyword evidence="3" id="KW-1185">Reference proteome</keyword>
<dbReference type="EMBL" id="AP018365">
    <property type="protein sequence ID" value="BBB00624.1"/>
    <property type="molecule type" value="Genomic_DNA"/>
</dbReference>
<reference evidence="2 3" key="2">
    <citation type="journal article" date="2011" name="J. Antibiot.">
        <title>Furaquinocins I and J: novel polyketide isoprenoid hybrid compounds from Streptomyces reveromyceticus SN-593.</title>
        <authorList>
            <person name="Panthee S."/>
            <person name="Takahashi S."/>
            <person name="Takagi H."/>
            <person name="Nogawa T."/>
            <person name="Oowada E."/>
            <person name="Uramoto M."/>
            <person name="Osada H."/>
        </authorList>
    </citation>
    <scope>NUCLEOTIDE SEQUENCE [LARGE SCALE GENOMIC DNA]</scope>
    <source>
        <strain evidence="2 3">SN-593</strain>
    </source>
</reference>
<evidence type="ECO:0000313" key="1">
    <source>
        <dbReference type="EMBL" id="BBB00571.1"/>
    </source>
</evidence>
<name>A0A7U3UXX3_9ACTN</name>
<protein>
    <submittedName>
        <fullName evidence="2">Uncharacterized protein</fullName>
    </submittedName>
</protein>
<proteinExistence type="predicted"/>
<accession>A0A7U3UXX3</accession>
<dbReference type="KEGG" id="arev:RVR_7701"/>
<evidence type="ECO:0000313" key="2">
    <source>
        <dbReference type="EMBL" id="BBB00624.1"/>
    </source>
</evidence>